<keyword evidence="4" id="KW-1185">Reference proteome</keyword>
<name>A0A2G5EGG4_AQUCA</name>
<evidence type="ECO:0000256" key="1">
    <source>
        <dbReference type="ARBA" id="ARBA00022737"/>
    </source>
</evidence>
<evidence type="ECO:0000256" key="2">
    <source>
        <dbReference type="PROSITE-ProRule" id="PRU00708"/>
    </source>
</evidence>
<keyword evidence="1" id="KW-0677">Repeat</keyword>
<dbReference type="InterPro" id="IPR002885">
    <property type="entry name" value="PPR_rpt"/>
</dbReference>
<feature type="repeat" description="PPR" evidence="2">
    <location>
        <begin position="87"/>
        <end position="116"/>
    </location>
</feature>
<reference evidence="3 4" key="1">
    <citation type="submission" date="2017-09" db="EMBL/GenBank/DDBJ databases">
        <title>WGS assembly of Aquilegia coerulea Goldsmith.</title>
        <authorList>
            <person name="Hodges S."/>
            <person name="Kramer E."/>
            <person name="Nordborg M."/>
            <person name="Tomkins J."/>
            <person name="Borevitz J."/>
            <person name="Derieg N."/>
            <person name="Yan J."/>
            <person name="Mihaltcheva S."/>
            <person name="Hayes R.D."/>
            <person name="Rokhsar D."/>
        </authorList>
    </citation>
    <scope>NUCLEOTIDE SEQUENCE [LARGE SCALE GENOMIC DNA]</scope>
    <source>
        <strain evidence="4">cv. Goldsmith</strain>
    </source>
</reference>
<dbReference type="InParanoid" id="A0A2G5EGG4"/>
<dbReference type="AlphaFoldDB" id="A0A2G5EGG4"/>
<protein>
    <recommendedName>
        <fullName evidence="5">Pentacotripeptide-repeat region of PRORP domain-containing protein</fullName>
    </recommendedName>
</protein>
<sequence length="116" mass="13227">MSGYRIVVHHLSRLEKVNEALKVIENVCKMGWCEEGLALVNIMKSQHGYAPNDVTYNALIVGFYKAGEMTESRKLFYRMKEKGIVPTVVTYAAMIHGYCNEKKIKEALLLMDDILI</sequence>
<accession>A0A2G5EGG4</accession>
<evidence type="ECO:0008006" key="5">
    <source>
        <dbReference type="Google" id="ProtNLM"/>
    </source>
</evidence>
<dbReference type="OrthoDB" id="42736at2759"/>
<dbReference type="PANTHER" id="PTHR47932">
    <property type="entry name" value="ATPASE EXPRESSION PROTEIN 3"/>
    <property type="match status" value="1"/>
</dbReference>
<feature type="repeat" description="PPR" evidence="2">
    <location>
        <begin position="52"/>
        <end position="86"/>
    </location>
</feature>
<dbReference type="Proteomes" id="UP000230069">
    <property type="component" value="Unassembled WGS sequence"/>
</dbReference>
<dbReference type="EMBL" id="KZ305026">
    <property type="protein sequence ID" value="PIA54864.1"/>
    <property type="molecule type" value="Genomic_DNA"/>
</dbReference>
<evidence type="ECO:0000313" key="4">
    <source>
        <dbReference type="Proteomes" id="UP000230069"/>
    </source>
</evidence>
<dbReference type="STRING" id="218851.A0A2G5EGG4"/>
<gene>
    <name evidence="3" type="ORF">AQUCO_00901039v1</name>
</gene>
<proteinExistence type="predicted"/>
<dbReference type="NCBIfam" id="TIGR00756">
    <property type="entry name" value="PPR"/>
    <property type="match status" value="2"/>
</dbReference>
<evidence type="ECO:0000313" key="3">
    <source>
        <dbReference type="EMBL" id="PIA54864.1"/>
    </source>
</evidence>
<dbReference type="Gene3D" id="1.25.40.10">
    <property type="entry name" value="Tetratricopeptide repeat domain"/>
    <property type="match status" value="1"/>
</dbReference>
<dbReference type="PROSITE" id="PS51375">
    <property type="entry name" value="PPR"/>
    <property type="match status" value="2"/>
</dbReference>
<dbReference type="PANTHER" id="PTHR47932:SF63">
    <property type="entry name" value="OS08G0290000 PROTEIN"/>
    <property type="match status" value="1"/>
</dbReference>
<dbReference type="GO" id="GO:0003729">
    <property type="term" value="F:mRNA binding"/>
    <property type="evidence" value="ECO:0007669"/>
    <property type="project" value="TreeGrafter"/>
</dbReference>
<organism evidence="3 4">
    <name type="scientific">Aquilegia coerulea</name>
    <name type="common">Rocky mountain columbine</name>
    <dbReference type="NCBI Taxonomy" id="218851"/>
    <lineage>
        <taxon>Eukaryota</taxon>
        <taxon>Viridiplantae</taxon>
        <taxon>Streptophyta</taxon>
        <taxon>Embryophyta</taxon>
        <taxon>Tracheophyta</taxon>
        <taxon>Spermatophyta</taxon>
        <taxon>Magnoliopsida</taxon>
        <taxon>Ranunculales</taxon>
        <taxon>Ranunculaceae</taxon>
        <taxon>Thalictroideae</taxon>
        <taxon>Aquilegia</taxon>
    </lineage>
</organism>
<dbReference type="InterPro" id="IPR011990">
    <property type="entry name" value="TPR-like_helical_dom_sf"/>
</dbReference>
<dbReference type="Pfam" id="PF13041">
    <property type="entry name" value="PPR_2"/>
    <property type="match status" value="1"/>
</dbReference>